<reference evidence="1" key="1">
    <citation type="submission" date="2023-04" db="EMBL/GenBank/DDBJ databases">
        <title>Draft Genome sequencing of Naganishia species isolated from polar environments using Oxford Nanopore Technology.</title>
        <authorList>
            <person name="Leo P."/>
            <person name="Venkateswaran K."/>
        </authorList>
    </citation>
    <scope>NUCLEOTIDE SEQUENCE</scope>
    <source>
        <strain evidence="1">DBVPG 5303</strain>
    </source>
</reference>
<evidence type="ECO:0000313" key="1">
    <source>
        <dbReference type="EMBL" id="KAJ9118418.1"/>
    </source>
</evidence>
<comment type="caution">
    <text evidence="1">The sequence shown here is derived from an EMBL/GenBank/DDBJ whole genome shotgun (WGS) entry which is preliminary data.</text>
</comment>
<gene>
    <name evidence="1" type="ORF">QFC24_006247</name>
</gene>
<proteinExistence type="predicted"/>
<sequence length="557" mass="60391">MDILNRPHFSRNATSHSVTPSTSSPDDQYMRILAEEAYARRYPPTPSGRSIAGSSYRTFGVNGSGGGGGGLTEDQYRILGEFQRVVYGTGGRSLMVDDDEHDEQEKDGVTEVDATGRKQELRTFLDQHFEADCVYESPLITLQSRPLIFDALTLSSDLASSRLPSIYPRALLQHSGNIARWGIRKLFGSQSKSSSSSSGVLGKGKDVESAQVKAEQYAGGRVEQIARALVPWLPLSSASAAESSKNGNDAAQEGWWEIWHVSSECTELGGFETWHGCHTGIIDHTITLKLLPSLLGITAEPSQTTTPYEYYSFAEHQTEAEAGGTSTFTSPAPSTAYLPSHYATSNHQHPLLRLRTRTRAVPVPPQENGSTLLLPVVAIQKALATMLTFQLRVCGVLIAGLGRVFGSSASNEERPSWERERGRERKGKEKAGAGLYSHQLALQDAAAATAVLEGKILVPVPSVREVVSNNVYPGLPLKIQQLSAPPVATQQLTQQAQQPRTHSNVLGLQEAWSPLLPRPTFHPTSAALVQTQPQTQTETTTDFTAPDVDRGGEATDH</sequence>
<dbReference type="Proteomes" id="UP001234202">
    <property type="component" value="Unassembled WGS sequence"/>
</dbReference>
<organism evidence="1 2">
    <name type="scientific">Naganishia onofrii</name>
    <dbReference type="NCBI Taxonomy" id="1851511"/>
    <lineage>
        <taxon>Eukaryota</taxon>
        <taxon>Fungi</taxon>
        <taxon>Dikarya</taxon>
        <taxon>Basidiomycota</taxon>
        <taxon>Agaricomycotina</taxon>
        <taxon>Tremellomycetes</taxon>
        <taxon>Filobasidiales</taxon>
        <taxon>Filobasidiaceae</taxon>
        <taxon>Naganishia</taxon>
    </lineage>
</organism>
<evidence type="ECO:0000313" key="2">
    <source>
        <dbReference type="Proteomes" id="UP001234202"/>
    </source>
</evidence>
<accession>A0ACC2X311</accession>
<keyword evidence="2" id="KW-1185">Reference proteome</keyword>
<dbReference type="EMBL" id="JASBWV010000029">
    <property type="protein sequence ID" value="KAJ9118418.1"/>
    <property type="molecule type" value="Genomic_DNA"/>
</dbReference>
<name>A0ACC2X311_9TREE</name>
<protein>
    <submittedName>
        <fullName evidence="1">Uncharacterized protein</fullName>
    </submittedName>
</protein>